<gene>
    <name evidence="4" type="ORF">V1264_004571</name>
</gene>
<evidence type="ECO:0000256" key="1">
    <source>
        <dbReference type="SAM" id="MobiDB-lite"/>
    </source>
</evidence>
<accession>A0AAN9G6S3</accession>
<evidence type="ECO:0000256" key="3">
    <source>
        <dbReference type="SAM" id="SignalP"/>
    </source>
</evidence>
<feature type="compositionally biased region" description="Low complexity" evidence="1">
    <location>
        <begin position="510"/>
        <end position="535"/>
    </location>
</feature>
<reference evidence="4 5" key="1">
    <citation type="submission" date="2024-02" db="EMBL/GenBank/DDBJ databases">
        <title>Chromosome-scale genome assembly of the rough periwinkle Littorina saxatilis.</title>
        <authorList>
            <person name="De Jode A."/>
            <person name="Faria R."/>
            <person name="Formenti G."/>
            <person name="Sims Y."/>
            <person name="Smith T.P."/>
            <person name="Tracey A."/>
            <person name="Wood J.M.D."/>
            <person name="Zagrodzka Z.B."/>
            <person name="Johannesson K."/>
            <person name="Butlin R.K."/>
            <person name="Leder E.H."/>
        </authorList>
    </citation>
    <scope>NUCLEOTIDE SEQUENCE [LARGE SCALE GENOMIC DNA]</scope>
    <source>
        <strain evidence="4">Snail1</strain>
        <tissue evidence="4">Muscle</tissue>
    </source>
</reference>
<sequence length="589" mass="63238">MKFCVLTLLLFLSHHRTQAATTAPPPPPPTPPPSTAAGSNPNNLPSNTIPASTATNNPRSLGPGGPSRGPQPPQEPSQLPVWAECLAKEPKDAPTNSSVASLFRHWCSNYNTVIPCVEAGLPTKAAQNPLDLFVKLHFDAELVRTRSVQLCQAFQGVSDRLQCVDQNNGSMEAWCKGRFSQGLQYVFAVQLQQAFNNDANIYRQLACQVTEDTSGCLGAAMTTCDNEVKQHVLAYYGLFTNDTCLADPSEPYTTPAPPPTQQPPPRDVVITCAQRVAQTVPQATPLADNSTQLDQLVYGLRQNCRSFEARYNCYDEELDRITNPTFRDVWLSFTFDSTNAIKSQKEFCQAFEGGVVGSLTDECYNKTQPRLRQCEDLYGQDVVTIQRQWAQSQLDNVGVHQAACRTSMRRAFCLRDAFRLCGTPLAESMLASELGTLPDICFTLRETNNSNDTSSTSSTTTGGQGSSSSASSSSSSTTGIRSSGQSREPIPAAETTDEDLHHTTTGGGRSTSLSTRGQSSTSRAARPTSASSLPSNTQARDRKTSPPSGVSATVGQSTGDNGSSAPAMTSAVCSVGLLALLSLLYSFLV</sequence>
<protein>
    <submittedName>
        <fullName evidence="4">Uncharacterized protein</fullName>
    </submittedName>
</protein>
<feature type="chain" id="PRO_5042948741" evidence="3">
    <location>
        <begin position="20"/>
        <end position="589"/>
    </location>
</feature>
<keyword evidence="5" id="KW-1185">Reference proteome</keyword>
<keyword evidence="2" id="KW-1133">Transmembrane helix</keyword>
<comment type="caution">
    <text evidence="4">The sequence shown here is derived from an EMBL/GenBank/DDBJ whole genome shotgun (WGS) entry which is preliminary data.</text>
</comment>
<dbReference type="Proteomes" id="UP001374579">
    <property type="component" value="Unassembled WGS sequence"/>
</dbReference>
<dbReference type="EMBL" id="JBAMIC010000013">
    <property type="protein sequence ID" value="KAK7097623.1"/>
    <property type="molecule type" value="Genomic_DNA"/>
</dbReference>
<keyword evidence="3" id="KW-0732">Signal</keyword>
<keyword evidence="2" id="KW-0472">Membrane</keyword>
<keyword evidence="2" id="KW-0812">Transmembrane</keyword>
<dbReference type="AlphaFoldDB" id="A0AAN9G6S3"/>
<feature type="compositionally biased region" description="Polar residues" evidence="1">
    <location>
        <begin position="38"/>
        <end position="57"/>
    </location>
</feature>
<name>A0AAN9G6S3_9CAEN</name>
<feature type="signal peptide" evidence="3">
    <location>
        <begin position="1"/>
        <end position="19"/>
    </location>
</feature>
<feature type="transmembrane region" description="Helical" evidence="2">
    <location>
        <begin position="567"/>
        <end position="588"/>
    </location>
</feature>
<organism evidence="4 5">
    <name type="scientific">Littorina saxatilis</name>
    <dbReference type="NCBI Taxonomy" id="31220"/>
    <lineage>
        <taxon>Eukaryota</taxon>
        <taxon>Metazoa</taxon>
        <taxon>Spiralia</taxon>
        <taxon>Lophotrochozoa</taxon>
        <taxon>Mollusca</taxon>
        <taxon>Gastropoda</taxon>
        <taxon>Caenogastropoda</taxon>
        <taxon>Littorinimorpha</taxon>
        <taxon>Littorinoidea</taxon>
        <taxon>Littorinidae</taxon>
        <taxon>Littorina</taxon>
    </lineage>
</organism>
<feature type="compositionally biased region" description="Polar residues" evidence="1">
    <location>
        <begin position="545"/>
        <end position="566"/>
    </location>
</feature>
<evidence type="ECO:0000256" key="2">
    <source>
        <dbReference type="SAM" id="Phobius"/>
    </source>
</evidence>
<feature type="compositionally biased region" description="Pro residues" evidence="1">
    <location>
        <begin position="23"/>
        <end position="34"/>
    </location>
</feature>
<proteinExistence type="predicted"/>
<feature type="region of interest" description="Disordered" evidence="1">
    <location>
        <begin position="447"/>
        <end position="566"/>
    </location>
</feature>
<feature type="region of interest" description="Disordered" evidence="1">
    <location>
        <begin position="17"/>
        <end position="78"/>
    </location>
</feature>
<evidence type="ECO:0000313" key="5">
    <source>
        <dbReference type="Proteomes" id="UP001374579"/>
    </source>
</evidence>
<evidence type="ECO:0000313" key="4">
    <source>
        <dbReference type="EMBL" id="KAK7097623.1"/>
    </source>
</evidence>
<feature type="compositionally biased region" description="Low complexity" evidence="1">
    <location>
        <begin position="453"/>
        <end position="486"/>
    </location>
</feature>